<dbReference type="PANTHER" id="PTHR37953">
    <property type="entry name" value="UPF0127 PROTEIN MJ1496"/>
    <property type="match status" value="1"/>
</dbReference>
<evidence type="ECO:0000256" key="1">
    <source>
        <dbReference type="SAM" id="MobiDB-lite"/>
    </source>
</evidence>
<dbReference type="Pfam" id="PF02643">
    <property type="entry name" value="DUF192"/>
    <property type="match status" value="1"/>
</dbReference>
<comment type="caution">
    <text evidence="2">The sequence shown here is derived from an EMBL/GenBank/DDBJ whole genome shotgun (WGS) entry which is preliminary data.</text>
</comment>
<dbReference type="Proteomes" id="UP000770785">
    <property type="component" value="Unassembled WGS sequence"/>
</dbReference>
<dbReference type="RefSeq" id="WP_168038004.1">
    <property type="nucleotide sequence ID" value="NZ_JAATJH010000004.1"/>
</dbReference>
<dbReference type="InterPro" id="IPR038695">
    <property type="entry name" value="Saro_0823-like_sf"/>
</dbReference>
<evidence type="ECO:0008006" key="4">
    <source>
        <dbReference type="Google" id="ProtNLM"/>
    </source>
</evidence>
<dbReference type="PANTHER" id="PTHR37953:SF1">
    <property type="entry name" value="UPF0127 PROTEIN MJ1496"/>
    <property type="match status" value="1"/>
</dbReference>
<evidence type="ECO:0000313" key="2">
    <source>
        <dbReference type="EMBL" id="NJC27156.1"/>
    </source>
</evidence>
<dbReference type="InterPro" id="IPR003795">
    <property type="entry name" value="DUF192"/>
</dbReference>
<reference evidence="2 3" key="1">
    <citation type="submission" date="2020-03" db="EMBL/GenBank/DDBJ databases">
        <title>Genomic Encyclopedia of Type Strains, Phase IV (KMG-IV): sequencing the most valuable type-strain genomes for metagenomic binning, comparative biology and taxonomic classification.</title>
        <authorList>
            <person name="Goeker M."/>
        </authorList>
    </citation>
    <scope>NUCLEOTIDE SEQUENCE [LARGE SCALE GENOMIC DNA]</scope>
    <source>
        <strain evidence="2 3">DSM 105096</strain>
    </source>
</reference>
<sequence length="183" mass="20236">MSAPKYKAKSKINWSKIFIIGLLGLALLAFILQSIPSSGRSQPVAQQQPPAQAPAPPPFTDEGDLFITDGETGEQKARVDIELAQNANETAQGLMYREEMGEDEGMLFFMPTFEPQSFWMRNTLISLDIIYLNEQQEIVSIMPNTTPLSEAQVPSGVPARYVLEVNAGFAERKGLEIGDLMAW</sequence>
<keyword evidence="3" id="KW-1185">Reference proteome</keyword>
<organism evidence="2 3">
    <name type="scientific">Neolewinella antarctica</name>
    <dbReference type="NCBI Taxonomy" id="442734"/>
    <lineage>
        <taxon>Bacteria</taxon>
        <taxon>Pseudomonadati</taxon>
        <taxon>Bacteroidota</taxon>
        <taxon>Saprospiria</taxon>
        <taxon>Saprospirales</taxon>
        <taxon>Lewinellaceae</taxon>
        <taxon>Neolewinella</taxon>
    </lineage>
</organism>
<protein>
    <recommendedName>
        <fullName evidence="4">DUF192 domain-containing protein</fullName>
    </recommendedName>
</protein>
<feature type="region of interest" description="Disordered" evidence="1">
    <location>
        <begin position="41"/>
        <end position="66"/>
    </location>
</feature>
<dbReference type="EMBL" id="JAATJH010000004">
    <property type="protein sequence ID" value="NJC27156.1"/>
    <property type="molecule type" value="Genomic_DNA"/>
</dbReference>
<dbReference type="Gene3D" id="2.60.120.1140">
    <property type="entry name" value="Protein of unknown function DUF192"/>
    <property type="match status" value="1"/>
</dbReference>
<gene>
    <name evidence="2" type="ORF">GGR27_002669</name>
</gene>
<name>A0ABX0XE02_9BACT</name>
<evidence type="ECO:0000313" key="3">
    <source>
        <dbReference type="Proteomes" id="UP000770785"/>
    </source>
</evidence>
<accession>A0ABX0XE02</accession>
<proteinExistence type="predicted"/>